<feature type="signal peptide" evidence="1">
    <location>
        <begin position="1"/>
        <end position="30"/>
    </location>
</feature>
<gene>
    <name evidence="2" type="ORF">GII36_05050</name>
</gene>
<organism evidence="2 3">
    <name type="scientific">Candidatus Mycosynbacter amalyticus</name>
    <dbReference type="NCBI Taxonomy" id="2665156"/>
    <lineage>
        <taxon>Bacteria</taxon>
        <taxon>Candidatus Saccharimonadota</taxon>
        <taxon>Candidatus Saccharimonadota incertae sedis</taxon>
        <taxon>Candidatus Mycosynbacter</taxon>
    </lineage>
</organism>
<evidence type="ECO:0000256" key="1">
    <source>
        <dbReference type="SAM" id="SignalP"/>
    </source>
</evidence>
<feature type="chain" id="PRO_5032725636" evidence="1">
    <location>
        <begin position="31"/>
        <end position="186"/>
    </location>
</feature>
<dbReference type="RefSeq" id="WP_260763118.1">
    <property type="nucleotide sequence ID" value="NZ_CP045921.1"/>
</dbReference>
<sequence length="186" mass="18708">MKIPRVTLSHLTVAVALTIGAALWQQVAVAQPFGVGKFGADVPFGSQTSISIGLSNSSADIAMTPSGGTFSGTGGHTITVTSLDVVGYDLYANGTTTANMSNGTDTIPASSNTTAGALSTNTWGFNTTGSTTNFIGMTTSQQLIASGTGPFKNGSPTAMTYGALIDITKSSGTYSVGVTYTAIGRT</sequence>
<dbReference type="AlphaFoldDB" id="A0A857MM55"/>
<dbReference type="Proteomes" id="UP001059824">
    <property type="component" value="Chromosome"/>
</dbReference>
<keyword evidence="1" id="KW-0732">Signal</keyword>
<accession>A0A857MM55</accession>
<keyword evidence="3" id="KW-1185">Reference proteome</keyword>
<proteinExistence type="predicted"/>
<evidence type="ECO:0000313" key="3">
    <source>
        <dbReference type="Proteomes" id="UP001059824"/>
    </source>
</evidence>
<dbReference type="KEGG" id="mama:GII36_05050"/>
<protein>
    <submittedName>
        <fullName evidence="2">Uncharacterized protein</fullName>
    </submittedName>
</protein>
<name>A0A857MM55_9BACT</name>
<evidence type="ECO:0000313" key="2">
    <source>
        <dbReference type="EMBL" id="QHN43188.1"/>
    </source>
</evidence>
<dbReference type="EMBL" id="CP045921">
    <property type="protein sequence ID" value="QHN43188.1"/>
    <property type="molecule type" value="Genomic_DNA"/>
</dbReference>
<reference evidence="2" key="1">
    <citation type="journal article" date="2021" name="Nat. Microbiol.">
        <title>Cocultivation of an ultrasmall environmental parasitic bacterium with lytic ability against bacteria associated with wastewater foams.</title>
        <authorList>
            <person name="Batinovic S."/>
            <person name="Rose J.J.A."/>
            <person name="Ratcliffe J."/>
            <person name="Seviour R.J."/>
            <person name="Petrovski S."/>
        </authorList>
    </citation>
    <scope>NUCLEOTIDE SEQUENCE</scope>
    <source>
        <strain evidence="2">JR1</strain>
    </source>
</reference>